<dbReference type="FunFam" id="1.10.418.50:FF:000001">
    <property type="entry name" value="TRAF3-interacting protein 1 isoform X1"/>
    <property type="match status" value="1"/>
</dbReference>
<organism evidence="15 16">
    <name type="scientific">Panthera pardus</name>
    <name type="common">Leopard</name>
    <name type="synonym">Felis pardus</name>
    <dbReference type="NCBI Taxonomy" id="9691"/>
    <lineage>
        <taxon>Eukaryota</taxon>
        <taxon>Metazoa</taxon>
        <taxon>Chordata</taxon>
        <taxon>Craniata</taxon>
        <taxon>Vertebrata</taxon>
        <taxon>Euteleostomi</taxon>
        <taxon>Mammalia</taxon>
        <taxon>Eutheria</taxon>
        <taxon>Laurasiatheria</taxon>
        <taxon>Carnivora</taxon>
        <taxon>Feliformia</taxon>
        <taxon>Felidae</taxon>
        <taxon>Pantherinae</taxon>
        <taxon>Panthera</taxon>
    </lineage>
</organism>
<comment type="similarity">
    <text evidence="8">Belongs to the TRAF3IP1 family.</text>
</comment>
<evidence type="ECO:0000256" key="4">
    <source>
        <dbReference type="ARBA" id="ARBA00022794"/>
    </source>
</evidence>
<feature type="compositionally biased region" description="Polar residues" evidence="12">
    <location>
        <begin position="331"/>
        <end position="342"/>
    </location>
</feature>
<evidence type="ECO:0000256" key="6">
    <source>
        <dbReference type="ARBA" id="ARBA00023212"/>
    </source>
</evidence>
<dbReference type="GO" id="GO:0042073">
    <property type="term" value="P:intraciliary transport"/>
    <property type="evidence" value="ECO:0007669"/>
    <property type="project" value="TreeGrafter"/>
</dbReference>
<evidence type="ECO:0000256" key="7">
    <source>
        <dbReference type="ARBA" id="ARBA00023273"/>
    </source>
</evidence>
<feature type="compositionally biased region" description="Polar residues" evidence="12">
    <location>
        <begin position="362"/>
        <end position="376"/>
    </location>
</feature>
<evidence type="ECO:0000256" key="10">
    <source>
        <dbReference type="ARBA" id="ARBA00079491"/>
    </source>
</evidence>
<evidence type="ECO:0000256" key="8">
    <source>
        <dbReference type="ARBA" id="ARBA00043971"/>
    </source>
</evidence>
<feature type="domain" description="TRAF3-interacting protein 1 N-terminal" evidence="13">
    <location>
        <begin position="5"/>
        <end position="116"/>
    </location>
</feature>
<dbReference type="RefSeq" id="XP_019300905.2">
    <property type="nucleotide sequence ID" value="XM_019445360.2"/>
</dbReference>
<feature type="compositionally biased region" description="Basic and acidic residues" evidence="12">
    <location>
        <begin position="351"/>
        <end position="361"/>
    </location>
</feature>
<feature type="region of interest" description="Disordered" evidence="12">
    <location>
        <begin position="134"/>
        <end position="562"/>
    </location>
</feature>
<evidence type="ECO:0000259" key="13">
    <source>
        <dbReference type="Pfam" id="PF10243"/>
    </source>
</evidence>
<dbReference type="GO" id="GO:0070507">
    <property type="term" value="P:regulation of microtubule cytoskeleton organization"/>
    <property type="evidence" value="ECO:0007669"/>
    <property type="project" value="TreeGrafter"/>
</dbReference>
<dbReference type="PANTHER" id="PTHR31363:SF0">
    <property type="entry name" value="TRAF3-INTERACTING PROTEIN 1"/>
    <property type="match status" value="1"/>
</dbReference>
<evidence type="ECO:0000256" key="3">
    <source>
        <dbReference type="ARBA" id="ARBA00022490"/>
    </source>
</evidence>
<dbReference type="GO" id="GO:0050687">
    <property type="term" value="P:negative regulation of defense response to virus"/>
    <property type="evidence" value="ECO:0007669"/>
    <property type="project" value="UniProtKB-ARBA"/>
</dbReference>
<dbReference type="InterPro" id="IPR041476">
    <property type="entry name" value="TRAF3IP1_C"/>
</dbReference>
<dbReference type="CTD" id="26146"/>
<dbReference type="AlphaFoldDB" id="A0A9V1FEN0"/>
<keyword evidence="3" id="KW-0963">Cytoplasm</keyword>
<gene>
    <name evidence="16" type="primary">TRAF3IP1</name>
</gene>
<protein>
    <recommendedName>
        <fullName evidence="9">TRAF3-interacting protein 1</fullName>
    </recommendedName>
    <alternativeName>
        <fullName evidence="11">Intraflagellar transport protein 54 homolog</fullName>
    </alternativeName>
    <alternativeName>
        <fullName evidence="10">Microtubule-interacting protein associated with TRAF3</fullName>
    </alternativeName>
</protein>
<dbReference type="GO" id="GO:0048513">
    <property type="term" value="P:animal organ development"/>
    <property type="evidence" value="ECO:0007669"/>
    <property type="project" value="UniProtKB-ARBA"/>
</dbReference>
<keyword evidence="15" id="KW-1185">Reference proteome</keyword>
<dbReference type="GO" id="GO:0030992">
    <property type="term" value="C:intraciliary transport particle B"/>
    <property type="evidence" value="ECO:0007669"/>
    <property type="project" value="UniProtKB-ARBA"/>
</dbReference>
<evidence type="ECO:0000259" key="14">
    <source>
        <dbReference type="Pfam" id="PF17749"/>
    </source>
</evidence>
<dbReference type="Pfam" id="PF10243">
    <property type="entry name" value="MIP-T3"/>
    <property type="match status" value="1"/>
</dbReference>
<keyword evidence="7" id="KW-0966">Cell projection</keyword>
<dbReference type="PANTHER" id="PTHR31363">
    <property type="entry name" value="TRAF3-INTERACTING PROTEIN 1"/>
    <property type="match status" value="1"/>
</dbReference>
<dbReference type="GO" id="GO:0005930">
    <property type="term" value="C:axoneme"/>
    <property type="evidence" value="ECO:0007669"/>
    <property type="project" value="UniProtKB-SubCell"/>
</dbReference>
<dbReference type="InterPro" id="IPR042576">
    <property type="entry name" value="TRAF3IP1_N_sf"/>
</dbReference>
<evidence type="ECO:0000313" key="16">
    <source>
        <dbReference type="RefSeq" id="XP_019300905.2"/>
    </source>
</evidence>
<keyword evidence="4" id="KW-0970">Cilium biogenesis/degradation</keyword>
<dbReference type="Proteomes" id="UP001165780">
    <property type="component" value="Unplaced"/>
</dbReference>
<evidence type="ECO:0000256" key="2">
    <source>
        <dbReference type="ARBA" id="ARBA00004430"/>
    </source>
</evidence>
<feature type="compositionally biased region" description="Basic and acidic residues" evidence="12">
    <location>
        <begin position="440"/>
        <end position="457"/>
    </location>
</feature>
<reference evidence="16" key="1">
    <citation type="submission" date="2025-08" db="UniProtKB">
        <authorList>
            <consortium name="RefSeq"/>
        </authorList>
    </citation>
    <scope>IDENTIFICATION</scope>
    <source>
        <tissue evidence="16">Whole blood</tissue>
    </source>
</reference>
<dbReference type="Gene3D" id="1.10.418.50">
    <property type="entry name" value="Microtubule-binding protein MIP-T3"/>
    <property type="match status" value="1"/>
</dbReference>
<evidence type="ECO:0000313" key="15">
    <source>
        <dbReference type="Proteomes" id="UP001165780"/>
    </source>
</evidence>
<dbReference type="GO" id="GO:0048731">
    <property type="term" value="P:system development"/>
    <property type="evidence" value="ECO:0007669"/>
    <property type="project" value="UniProtKB-ARBA"/>
</dbReference>
<evidence type="ECO:0000256" key="5">
    <source>
        <dbReference type="ARBA" id="ARBA00023054"/>
    </source>
</evidence>
<comment type="subcellular location">
    <subcellularLocation>
        <location evidence="2">Cytoplasm</location>
        <location evidence="2">Cytoskeleton</location>
        <location evidence="2">Cilium axoneme</location>
    </subcellularLocation>
    <subcellularLocation>
        <location evidence="1">Cytoplasm</location>
        <location evidence="1">Cytoskeleton</location>
        <location evidence="1">Cilium basal body</location>
    </subcellularLocation>
</comment>
<sequence length="718" mass="81276">MNAAVVKRTQEALGKVIRRPPLTEKLLNKPPFRYLHDIITEVIRVTGFMKGLYTDAEMKSDNVKDKDAKISFLQKAIDVVVMVSGEPLSAKPVRIVAGHEPERTNELLQRIAKCCLSKLSSDDAVKRVLAGERGDAKARTSLTSKSQELDNRNAREEGPGVREDKEDKRYSEINEESASRDRKQKEEVKAESKARDKDKTMENDRERHKEPERDKYREGERERARNRAKQDRDRGTRERDKDVERERERRSEAGKEKERRKERERERERDKGRDRDRDRRRGKDGDHSRNPDREKSREHDKPERKSSNSGEVSKKLSDGSVKDSKAETETEVSTRASGSMTAKMSKRRSKNSMEGRRDSRSSENSASPEKQHNPSYSKAKKEHTVKQLGRKEDSMSAKILGSIVCGLNDEPDQETTTSDIGTKEANTNSASVSDDNSASLRREHVEPEPAVKRKGDSPSDTEVGPSVQEKSELPSELPANIRKPPRPGSARPAPPRVKRQDGAEALTADRTGSGKAVASVIVDAQNSDGEEDDQFVVEAAPQLPEMSELEVVPAVDVEEEEKHGGLVKKILETKKDYEKLQQPPRPGEKEKLLVSESAWKKEKDIVSKEIEKLRVSIQTLCKSALPLGKIMDYIQEDVDAMQNELQLWHSENKQHAEALREEQSITDCAVEPLKAELAELEQLIRDQQDKICAVKANILRNDEKIQKMVCSITLSSRR</sequence>
<keyword evidence="5" id="KW-0175">Coiled coil</keyword>
<dbReference type="GO" id="GO:0032480">
    <property type="term" value="P:negative regulation of type I interferon production"/>
    <property type="evidence" value="ECO:0007669"/>
    <property type="project" value="UniProtKB-ARBA"/>
</dbReference>
<evidence type="ECO:0000256" key="11">
    <source>
        <dbReference type="ARBA" id="ARBA00082455"/>
    </source>
</evidence>
<dbReference type="GO" id="GO:0001738">
    <property type="term" value="P:morphogenesis of a polarized epithelium"/>
    <property type="evidence" value="ECO:0007669"/>
    <property type="project" value="UniProtKB-ARBA"/>
</dbReference>
<feature type="compositionally biased region" description="Low complexity" evidence="12">
    <location>
        <begin position="425"/>
        <end position="439"/>
    </location>
</feature>
<evidence type="ECO:0000256" key="9">
    <source>
        <dbReference type="ARBA" id="ARBA00070492"/>
    </source>
</evidence>
<evidence type="ECO:0000256" key="12">
    <source>
        <dbReference type="SAM" id="MobiDB-lite"/>
    </source>
</evidence>
<name>A0A9V1FEN0_PANPR</name>
<keyword evidence="6" id="KW-0206">Cytoskeleton</keyword>
<proteinExistence type="inferred from homology"/>
<feature type="compositionally biased region" description="Basic and acidic residues" evidence="12">
    <location>
        <begin position="382"/>
        <end position="395"/>
    </location>
</feature>
<dbReference type="GO" id="GO:0008017">
    <property type="term" value="F:microtubule binding"/>
    <property type="evidence" value="ECO:0007669"/>
    <property type="project" value="InterPro"/>
</dbReference>
<feature type="domain" description="TRAF3-interacting protein 1 C-terminal" evidence="14">
    <location>
        <begin position="558"/>
        <end position="712"/>
    </location>
</feature>
<dbReference type="GO" id="GO:0060271">
    <property type="term" value="P:cilium assembly"/>
    <property type="evidence" value="ECO:0007669"/>
    <property type="project" value="TreeGrafter"/>
</dbReference>
<dbReference type="InterPro" id="IPR018799">
    <property type="entry name" value="TRAF3IP1"/>
</dbReference>
<dbReference type="GeneID" id="109264826"/>
<dbReference type="InterPro" id="IPR040468">
    <property type="entry name" value="TRAF3IP1_N"/>
</dbReference>
<dbReference type="GO" id="GO:0036064">
    <property type="term" value="C:ciliary basal body"/>
    <property type="evidence" value="ECO:0007669"/>
    <property type="project" value="TreeGrafter"/>
</dbReference>
<accession>A0A9V1FEN0</accession>
<feature type="compositionally biased region" description="Basic and acidic residues" evidence="12">
    <location>
        <begin position="147"/>
        <end position="328"/>
    </location>
</feature>
<evidence type="ECO:0000256" key="1">
    <source>
        <dbReference type="ARBA" id="ARBA00004120"/>
    </source>
</evidence>
<dbReference type="Pfam" id="PF17749">
    <property type="entry name" value="MIP-T3_C"/>
    <property type="match status" value="1"/>
</dbReference>